<evidence type="ECO:0000313" key="8">
    <source>
        <dbReference type="EMBL" id="CAF4274789.1"/>
    </source>
</evidence>
<dbReference type="EMBL" id="CAJNYT010000005">
    <property type="protein sequence ID" value="CAF3295407.1"/>
    <property type="molecule type" value="Genomic_DNA"/>
</dbReference>
<evidence type="ECO:0000313" key="4">
    <source>
        <dbReference type="EMBL" id="CAF3593425.1"/>
    </source>
</evidence>
<evidence type="ECO:0000313" key="9">
    <source>
        <dbReference type="EMBL" id="CAF4362795.1"/>
    </source>
</evidence>
<dbReference type="Proteomes" id="UP000663872">
    <property type="component" value="Unassembled WGS sequence"/>
</dbReference>
<dbReference type="SMART" id="SM00306">
    <property type="entry name" value="HintN"/>
    <property type="match status" value="1"/>
</dbReference>
<dbReference type="PROSITE" id="PS50818">
    <property type="entry name" value="INTEIN_C_TER"/>
    <property type="match status" value="1"/>
</dbReference>
<reference evidence="8" key="1">
    <citation type="submission" date="2021-02" db="EMBL/GenBank/DDBJ databases">
        <authorList>
            <person name="Nowell W R."/>
        </authorList>
    </citation>
    <scope>NUCLEOTIDE SEQUENCE</scope>
</reference>
<dbReference type="OrthoDB" id="9988572at2759"/>
<dbReference type="InterPro" id="IPR030934">
    <property type="entry name" value="Intein_C"/>
</dbReference>
<dbReference type="EMBL" id="CAJOBR010007301">
    <property type="protein sequence ID" value="CAF4860543.1"/>
    <property type="molecule type" value="Genomic_DNA"/>
</dbReference>
<dbReference type="SUPFAM" id="SSF51294">
    <property type="entry name" value="Hedgehog/intein (Hint) domain"/>
    <property type="match status" value="1"/>
</dbReference>
<dbReference type="Proteomes" id="UP000663833">
    <property type="component" value="Unassembled WGS sequence"/>
</dbReference>
<dbReference type="InterPro" id="IPR036844">
    <property type="entry name" value="Hint_dom_sf"/>
</dbReference>
<evidence type="ECO:0000313" key="12">
    <source>
        <dbReference type="Proteomes" id="UP000663862"/>
    </source>
</evidence>
<dbReference type="EMBL" id="CAJNYV010003640">
    <property type="protein sequence ID" value="CAF3593425.1"/>
    <property type="molecule type" value="Genomic_DNA"/>
</dbReference>
<evidence type="ECO:0000313" key="2">
    <source>
        <dbReference type="EMBL" id="CAF3295407.1"/>
    </source>
</evidence>
<dbReference type="Proteomes" id="UP000663838">
    <property type="component" value="Unassembled WGS sequence"/>
</dbReference>
<gene>
    <name evidence="5" type="ORF">FME351_LOCUS22118</name>
    <name evidence="2" type="ORF">GRG538_LOCUS92</name>
    <name evidence="9" type="ORF">HFQ381_LOCUS17509</name>
    <name evidence="4" type="ORF">KIK155_LOCUS20559</name>
    <name evidence="6" type="ORF">LUA448_LOCUS31578</name>
    <name evidence="11" type="ORF">QYT958_LOCUS27885</name>
    <name evidence="3" type="ORF">TIS948_LOCUS30230</name>
    <name evidence="10" type="ORF">TOA249_LOCUS18701</name>
    <name evidence="8" type="ORF">TSG867_LOCUS4579</name>
    <name evidence="7" type="ORF">UJA718_LOCUS6891</name>
</gene>
<keyword evidence="13" id="KW-1185">Reference proteome</keyword>
<dbReference type="Proteomes" id="UP000663848">
    <property type="component" value="Unassembled WGS sequence"/>
</dbReference>
<organism evidence="8 12">
    <name type="scientific">Rotaria socialis</name>
    <dbReference type="NCBI Taxonomy" id="392032"/>
    <lineage>
        <taxon>Eukaryota</taxon>
        <taxon>Metazoa</taxon>
        <taxon>Spiralia</taxon>
        <taxon>Gnathifera</taxon>
        <taxon>Rotifera</taxon>
        <taxon>Eurotatoria</taxon>
        <taxon>Bdelloidea</taxon>
        <taxon>Philodinida</taxon>
        <taxon>Philodinidae</taxon>
        <taxon>Rotaria</taxon>
    </lineage>
</organism>
<dbReference type="GO" id="GO:0016539">
    <property type="term" value="P:intein-mediated protein splicing"/>
    <property type="evidence" value="ECO:0007669"/>
    <property type="project" value="InterPro"/>
</dbReference>
<dbReference type="EMBL" id="CAJOBS010001411">
    <property type="protein sequence ID" value="CAF4727902.1"/>
    <property type="molecule type" value="Genomic_DNA"/>
</dbReference>
<evidence type="ECO:0000313" key="3">
    <source>
        <dbReference type="EMBL" id="CAF3429650.1"/>
    </source>
</evidence>
<evidence type="ECO:0000313" key="11">
    <source>
        <dbReference type="EMBL" id="CAF4860543.1"/>
    </source>
</evidence>
<dbReference type="EMBL" id="CAJOBQ010000150">
    <property type="protein sequence ID" value="CAF4274789.1"/>
    <property type="molecule type" value="Genomic_DNA"/>
</dbReference>
<feature type="domain" description="Hint" evidence="1">
    <location>
        <begin position="83"/>
        <end position="177"/>
    </location>
</feature>
<dbReference type="Proteomes" id="UP000663825">
    <property type="component" value="Unassembled WGS sequence"/>
</dbReference>
<dbReference type="Pfam" id="PF07591">
    <property type="entry name" value="PT-HINT"/>
    <property type="match status" value="1"/>
</dbReference>
<sequence length="368" mass="41560">MSYINVVFKTSDTNRTCLQLPVNFTYEDFVGVAERLYGAGCCQVLTFVAGSKNIHVHDRTQFDKSREFIKNHCQIWTAQKMMGGCFLRDTFILLSDGTRKNISDVQVGDSLLAFTTFGEIVTTSIQEVFVHDVDEYIKLSAGDSLLCVTREHPFFVGNDSFCSLEKLHINDCIYSLVDGRLQSMSIMSMVTIVAPTTRVYNLRTAEPHTYFANGFAVHNKFGAEFVDLSNISGLKRLEWSPSGPTWYTAKPGLCLEGQCTNTSCEAHKCEKYKRTVIINLGFRQFDLLADANADTAKCPACARYVEPKTCAFNRCKWRWQGIKQAQSGMPPENISADWKVADNAYHRFDQDVSGTVIWRKLIIETQEN</sequence>
<dbReference type="Proteomes" id="UP000663873">
    <property type="component" value="Unassembled WGS sequence"/>
</dbReference>
<dbReference type="EMBL" id="CAJOBP010000665">
    <property type="protein sequence ID" value="CAF4206828.1"/>
    <property type="molecule type" value="Genomic_DNA"/>
</dbReference>
<dbReference type="Gene3D" id="2.170.16.10">
    <property type="entry name" value="Hedgehog/Intein (Hint) domain"/>
    <property type="match status" value="1"/>
</dbReference>
<dbReference type="AlphaFoldDB" id="A0A820GFG0"/>
<evidence type="ECO:0000313" key="6">
    <source>
        <dbReference type="EMBL" id="CAF3624060.1"/>
    </source>
</evidence>
<dbReference type="EMBL" id="CAJNXB010005559">
    <property type="protein sequence ID" value="CAF3429650.1"/>
    <property type="molecule type" value="Genomic_DNA"/>
</dbReference>
<evidence type="ECO:0000313" key="13">
    <source>
        <dbReference type="Proteomes" id="UP000663873"/>
    </source>
</evidence>
<evidence type="ECO:0000259" key="1">
    <source>
        <dbReference type="SMART" id="SM00306"/>
    </source>
</evidence>
<comment type="caution">
    <text evidence="8">The sequence shown here is derived from an EMBL/GenBank/DDBJ whole genome shotgun (WGS) entry which is preliminary data.</text>
</comment>
<dbReference type="Proteomes" id="UP000663862">
    <property type="component" value="Unassembled WGS sequence"/>
</dbReference>
<dbReference type="Proteomes" id="UP000663865">
    <property type="component" value="Unassembled WGS sequence"/>
</dbReference>
<dbReference type="EMBL" id="CAJOBO010001302">
    <property type="protein sequence ID" value="CAF4362795.1"/>
    <property type="molecule type" value="Genomic_DNA"/>
</dbReference>
<proteinExistence type="predicted"/>
<evidence type="ECO:0000313" key="7">
    <source>
        <dbReference type="EMBL" id="CAF4206828.1"/>
    </source>
</evidence>
<dbReference type="EMBL" id="CAJNYU010002815">
    <property type="protein sequence ID" value="CAF3604368.1"/>
    <property type="molecule type" value="Genomic_DNA"/>
</dbReference>
<name>A0A820GFG0_9BILA</name>
<dbReference type="PROSITE" id="PS50817">
    <property type="entry name" value="INTEIN_N_TER"/>
    <property type="match status" value="1"/>
</dbReference>
<evidence type="ECO:0000313" key="5">
    <source>
        <dbReference type="EMBL" id="CAF3604368.1"/>
    </source>
</evidence>
<accession>A0A820GFG0</accession>
<protein>
    <recommendedName>
        <fullName evidence="1">Hint domain-containing protein</fullName>
    </recommendedName>
</protein>
<dbReference type="InterPro" id="IPR006141">
    <property type="entry name" value="Intein_N"/>
</dbReference>
<dbReference type="InterPro" id="IPR003587">
    <property type="entry name" value="Hint_dom_N"/>
</dbReference>
<dbReference type="Proteomes" id="UP000663869">
    <property type="component" value="Unassembled WGS sequence"/>
</dbReference>
<dbReference type="Proteomes" id="UP000663851">
    <property type="component" value="Unassembled WGS sequence"/>
</dbReference>
<dbReference type="NCBIfam" id="TIGR01443">
    <property type="entry name" value="intein_Cterm"/>
    <property type="match status" value="1"/>
</dbReference>
<evidence type="ECO:0000313" key="10">
    <source>
        <dbReference type="EMBL" id="CAF4727902.1"/>
    </source>
</evidence>
<dbReference type="CDD" id="cd00081">
    <property type="entry name" value="Hint"/>
    <property type="match status" value="1"/>
</dbReference>
<dbReference type="EMBL" id="CAJNYD010004695">
    <property type="protein sequence ID" value="CAF3624060.1"/>
    <property type="molecule type" value="Genomic_DNA"/>
</dbReference>